<dbReference type="AlphaFoldDB" id="A0A4U8Q3L0"/>
<dbReference type="GO" id="GO:0016787">
    <property type="term" value="F:hydrolase activity"/>
    <property type="evidence" value="ECO:0007669"/>
    <property type="project" value="UniProtKB-KW"/>
</dbReference>
<keyword evidence="5" id="KW-1185">Reference proteome</keyword>
<feature type="transmembrane region" description="Helical" evidence="3">
    <location>
        <begin position="249"/>
        <end position="269"/>
    </location>
</feature>
<gene>
    <name evidence="4" type="ORF">DSM106044_03812</name>
</gene>
<evidence type="ECO:0000256" key="2">
    <source>
        <dbReference type="PIRSR" id="PIRSR605754-1"/>
    </source>
</evidence>
<dbReference type="Gene3D" id="2.40.260.10">
    <property type="entry name" value="Sortase"/>
    <property type="match status" value="1"/>
</dbReference>
<name>A0A4U8Q3L0_9FIRM</name>
<dbReference type="CDD" id="cd05827">
    <property type="entry name" value="Sortase_C"/>
    <property type="match status" value="1"/>
</dbReference>
<dbReference type="InterPro" id="IPR023365">
    <property type="entry name" value="Sortase_dom-sf"/>
</dbReference>
<feature type="active site" description="Acyl-thioester intermediate" evidence="2">
    <location>
        <position position="207"/>
    </location>
</feature>
<keyword evidence="3" id="KW-0812">Transmembrane</keyword>
<dbReference type="InterPro" id="IPR042002">
    <property type="entry name" value="Sortase_C"/>
</dbReference>
<keyword evidence="3" id="KW-0472">Membrane</keyword>
<dbReference type="InterPro" id="IPR005754">
    <property type="entry name" value="Sortase"/>
</dbReference>
<dbReference type="NCBIfam" id="TIGR01076">
    <property type="entry name" value="sortase_fam"/>
    <property type="match status" value="1"/>
</dbReference>
<comment type="caution">
    <text evidence="4">The sequence shown here is derived from an EMBL/GenBank/DDBJ whole genome shotgun (WGS) entry which is preliminary data.</text>
</comment>
<keyword evidence="3" id="KW-1133">Transmembrane helix</keyword>
<accession>A0A4U8Q3L0</accession>
<dbReference type="Pfam" id="PF04203">
    <property type="entry name" value="Sortase"/>
    <property type="match status" value="1"/>
</dbReference>
<proteinExistence type="predicted"/>
<dbReference type="SUPFAM" id="SSF63817">
    <property type="entry name" value="Sortase"/>
    <property type="match status" value="1"/>
</dbReference>
<evidence type="ECO:0000313" key="4">
    <source>
        <dbReference type="EMBL" id="TLC99361.1"/>
    </source>
</evidence>
<keyword evidence="1" id="KW-0378">Hydrolase</keyword>
<dbReference type="NCBIfam" id="NF033745">
    <property type="entry name" value="class_C_sortase"/>
    <property type="match status" value="1"/>
</dbReference>
<dbReference type="EMBL" id="QGQD01000070">
    <property type="protein sequence ID" value="TLC99361.1"/>
    <property type="molecule type" value="Genomic_DNA"/>
</dbReference>
<evidence type="ECO:0000256" key="3">
    <source>
        <dbReference type="SAM" id="Phobius"/>
    </source>
</evidence>
<reference evidence="4 5" key="1">
    <citation type="journal article" date="2019" name="Anaerobe">
        <title>Detection of Robinsoniella peoriensis in multiple bone samples of a trauma patient.</title>
        <authorList>
            <person name="Schrottner P."/>
            <person name="Hartwich K."/>
            <person name="Bunk B."/>
            <person name="Schober I."/>
            <person name="Helbig S."/>
            <person name="Rudolph W.W."/>
            <person name="Gunzer F."/>
        </authorList>
    </citation>
    <scope>NUCLEOTIDE SEQUENCE [LARGE SCALE GENOMIC DNA]</scope>
    <source>
        <strain evidence="4 5">DSM 106044</strain>
    </source>
</reference>
<dbReference type="STRING" id="180332.GCA_000797495_01014"/>
<dbReference type="RefSeq" id="WP_138003417.1">
    <property type="nucleotide sequence ID" value="NZ_QGQD01000070.1"/>
</dbReference>
<organism evidence="4 5">
    <name type="scientific">Robinsoniella peoriensis</name>
    <dbReference type="NCBI Taxonomy" id="180332"/>
    <lineage>
        <taxon>Bacteria</taxon>
        <taxon>Bacillati</taxon>
        <taxon>Bacillota</taxon>
        <taxon>Clostridia</taxon>
        <taxon>Lachnospirales</taxon>
        <taxon>Lachnospiraceae</taxon>
        <taxon>Robinsoniella</taxon>
    </lineage>
</organism>
<evidence type="ECO:0000256" key="1">
    <source>
        <dbReference type="ARBA" id="ARBA00022801"/>
    </source>
</evidence>
<feature type="active site" description="Proton donor/acceptor" evidence="2">
    <location>
        <position position="145"/>
    </location>
</feature>
<evidence type="ECO:0000313" key="5">
    <source>
        <dbReference type="Proteomes" id="UP000306509"/>
    </source>
</evidence>
<dbReference type="Proteomes" id="UP000306509">
    <property type="component" value="Unassembled WGS sequence"/>
</dbReference>
<protein>
    <submittedName>
        <fullName evidence="4">Sortase</fullName>
    </submittedName>
</protein>
<sequence length="278" mass="31312">MKRIISIVVLLLLGMGFFLYPHVSNLLMERNQSYAIQNFEDQVKNKARDEMEEEWKKAEEYNESLSGNVLRDPFMQGSGMVLQDNYKEVLNINGIMGYIDIPDIDVNLAVYHGTGESTLKKGVGHLEGTSLPVGGAGTHAVFTGHTGLTTAKLFTDLTELGEGDMFYLHILDRVLAYQVDQIKVVEPENTDDLKPVAGKDYVTLVTCTPYGVNSHRLLVRGKRTDYHAWQEKQAAEKTERKLTREEQTLWITGLTTAVIILLIIITAVIRNRKKGNER</sequence>